<name>A4XDK9_SALTO</name>
<gene>
    <name evidence="2" type="ordered locus">Strop_3845</name>
</gene>
<feature type="region of interest" description="Disordered" evidence="1">
    <location>
        <begin position="100"/>
        <end position="154"/>
    </location>
</feature>
<evidence type="ECO:0000256" key="1">
    <source>
        <dbReference type="SAM" id="MobiDB-lite"/>
    </source>
</evidence>
<protein>
    <submittedName>
        <fullName evidence="2">Uncharacterized protein</fullName>
    </submittedName>
</protein>
<sequence>MPGNVFRGRQAAQECRGHEFVAGSNNSATSWSLGCDVTLLWSGLLRVNWLAVPATVLVALTATTVGLAIAHAATTGDEHGHPAAHGAGGPRIPHRRAGWKLGRAVRGPGGVVRNRSRRHRARYDPASLSQAGSPVDPRDSPGRAIRQSAGGPLV</sequence>
<reference evidence="3" key="1">
    <citation type="journal article" date="2007" name="Proc. Natl. Acad. Sci. U.S.A.">
        <title>Genome sequencing reveals complex secondary metabolome in the marine actinomycete Salinispora tropica.</title>
        <authorList>
            <person name="Udwary D.W."/>
            <person name="Zeigler L."/>
            <person name="Asolkar R.N."/>
            <person name="Singan V."/>
            <person name="Lapidus A."/>
            <person name="Fenical W."/>
            <person name="Jensen P.R."/>
            <person name="Moore B.S."/>
        </authorList>
    </citation>
    <scope>NUCLEOTIDE SEQUENCE [LARGE SCALE GENOMIC DNA]</scope>
    <source>
        <strain evidence="3">ATCC BAA-916 / DSM 44818 / CNB-440</strain>
    </source>
</reference>
<evidence type="ECO:0000313" key="3">
    <source>
        <dbReference type="Proteomes" id="UP000000235"/>
    </source>
</evidence>
<dbReference type="Proteomes" id="UP000000235">
    <property type="component" value="Chromosome"/>
</dbReference>
<feature type="region of interest" description="Disordered" evidence="1">
    <location>
        <begin position="76"/>
        <end position="95"/>
    </location>
</feature>
<organism evidence="2 3">
    <name type="scientific">Salinispora tropica (strain ATCC BAA-916 / DSM 44818 / JCM 13857 / NBRC 105044 / CNB-440)</name>
    <dbReference type="NCBI Taxonomy" id="369723"/>
    <lineage>
        <taxon>Bacteria</taxon>
        <taxon>Bacillati</taxon>
        <taxon>Actinomycetota</taxon>
        <taxon>Actinomycetes</taxon>
        <taxon>Micromonosporales</taxon>
        <taxon>Micromonosporaceae</taxon>
        <taxon>Salinispora</taxon>
    </lineage>
</organism>
<evidence type="ECO:0000313" key="2">
    <source>
        <dbReference type="EMBL" id="ABP56275.1"/>
    </source>
</evidence>
<dbReference type="AlphaFoldDB" id="A4XDK9"/>
<accession>A4XDK9</accession>
<dbReference type="KEGG" id="stp:Strop_3845"/>
<proteinExistence type="predicted"/>
<keyword evidence="3" id="KW-1185">Reference proteome</keyword>
<dbReference type="EMBL" id="CP000667">
    <property type="protein sequence ID" value="ABP56275.1"/>
    <property type="molecule type" value="Genomic_DNA"/>
</dbReference>
<dbReference type="HOGENOM" id="CLU_1703004_0_0_11"/>
<dbReference type="PROSITE" id="PS51257">
    <property type="entry name" value="PROKAR_LIPOPROTEIN"/>
    <property type="match status" value="1"/>
</dbReference>